<comment type="function">
    <text evidence="1">Negative regulator of class I heat shock genes (grpE-dnaK-dnaJ and groELS operons). Prevents heat-shock induction of these operons.</text>
</comment>
<dbReference type="InterPro" id="IPR023120">
    <property type="entry name" value="WHTH_transcript_rep_HrcA_IDD"/>
</dbReference>
<keyword evidence="1" id="KW-0804">Transcription</keyword>
<keyword evidence="1" id="KW-0678">Repressor</keyword>
<gene>
    <name evidence="1" type="primary">hrcA</name>
    <name evidence="2" type="ORF">C4900_11935</name>
</gene>
<evidence type="ECO:0000313" key="2">
    <source>
        <dbReference type="EMBL" id="RCN56506.1"/>
    </source>
</evidence>
<keyword evidence="1" id="KW-0346">Stress response</keyword>
<dbReference type="Gene3D" id="3.30.390.60">
    <property type="entry name" value="Heat-inducible transcription repressor hrca homolog, domain 3"/>
    <property type="match status" value="1"/>
</dbReference>
<proteinExistence type="inferred from homology"/>
<organism evidence="2 3">
    <name type="scientific">Acidiferrobacter thiooxydans</name>
    <dbReference type="NCBI Taxonomy" id="163359"/>
    <lineage>
        <taxon>Bacteria</taxon>
        <taxon>Pseudomonadati</taxon>
        <taxon>Pseudomonadota</taxon>
        <taxon>Gammaproteobacteria</taxon>
        <taxon>Acidiferrobacterales</taxon>
        <taxon>Acidiferrobacteraceae</taxon>
        <taxon>Acidiferrobacter</taxon>
    </lineage>
</organism>
<evidence type="ECO:0000313" key="3">
    <source>
        <dbReference type="Proteomes" id="UP000253250"/>
    </source>
</evidence>
<dbReference type="PANTHER" id="PTHR34824">
    <property type="entry name" value="HEAT-INDUCIBLE TRANSCRIPTION REPRESSOR HRCA"/>
    <property type="match status" value="1"/>
</dbReference>
<accession>A0A1C2FXG4</accession>
<dbReference type="Gene3D" id="3.30.450.40">
    <property type="match status" value="1"/>
</dbReference>
<dbReference type="SUPFAM" id="SSF55781">
    <property type="entry name" value="GAF domain-like"/>
    <property type="match status" value="1"/>
</dbReference>
<protein>
    <recommendedName>
        <fullName evidence="1">Heat-inducible transcription repressor HrcA</fullName>
    </recommendedName>
</protein>
<dbReference type="Pfam" id="PF03444">
    <property type="entry name" value="WHD_HrcA"/>
    <property type="match status" value="1"/>
</dbReference>
<dbReference type="Proteomes" id="UP000253250">
    <property type="component" value="Unassembled WGS sequence"/>
</dbReference>
<dbReference type="RefSeq" id="WP_065972228.1">
    <property type="nucleotide sequence ID" value="NZ_CP080624.1"/>
</dbReference>
<keyword evidence="1" id="KW-0805">Transcription regulation</keyword>
<dbReference type="InterPro" id="IPR002571">
    <property type="entry name" value="HrcA"/>
</dbReference>
<dbReference type="InterPro" id="IPR036388">
    <property type="entry name" value="WH-like_DNA-bd_sf"/>
</dbReference>
<comment type="similarity">
    <text evidence="1">Belongs to the HrcA family.</text>
</comment>
<dbReference type="Pfam" id="PF01628">
    <property type="entry name" value="HrcA"/>
    <property type="match status" value="1"/>
</dbReference>
<dbReference type="AlphaFoldDB" id="A0A1C2FXG4"/>
<dbReference type="InterPro" id="IPR005104">
    <property type="entry name" value="WHTH_HrcA_DNA-bd"/>
</dbReference>
<dbReference type="GO" id="GO:0045892">
    <property type="term" value="P:negative regulation of DNA-templated transcription"/>
    <property type="evidence" value="ECO:0007669"/>
    <property type="project" value="UniProtKB-UniRule"/>
</dbReference>
<keyword evidence="3" id="KW-1185">Reference proteome</keyword>
<dbReference type="InterPro" id="IPR036390">
    <property type="entry name" value="WH_DNA-bd_sf"/>
</dbReference>
<dbReference type="PIRSF" id="PIRSF005485">
    <property type="entry name" value="HrcA"/>
    <property type="match status" value="1"/>
</dbReference>
<sequence length="347" mass="37838">MVSLTPRAERLLKALIEQYIAEGQPVGSRTLVKQAGLEFSPATVRNIMSDLEEFGLIRSPHTSAGRVPTERGYRFFVNTLLAVKPPKTLDTASIEDRFLADQDPQQLIESVSGLLSQVTKLAGIVRVPRRVDAGFLQLDFLSLSPTRVLVILVTQDGQVLNRVIHPKRSYSASELQQAANIFNGAYAGLSLDEVRRSLVEALRRDSEDMQQILRSAVEMAHQVFAGEAMSEAPLFVSGETNLLAFPELSNTEKLRRLFEAFTAKQDLLHLLDQSMVSQGVQIFIGAESGYEALESCSVVTAPYEVDGQIVGTVGVVGPTRMSYDRVISVVDVTARLLSGALSHGAPG</sequence>
<evidence type="ECO:0000256" key="1">
    <source>
        <dbReference type="HAMAP-Rule" id="MF_00081"/>
    </source>
</evidence>
<dbReference type="NCBIfam" id="TIGR00331">
    <property type="entry name" value="hrcA"/>
    <property type="match status" value="1"/>
</dbReference>
<dbReference type="EMBL" id="PSYR01000002">
    <property type="protein sequence ID" value="RCN56506.1"/>
    <property type="molecule type" value="Genomic_DNA"/>
</dbReference>
<dbReference type="Gene3D" id="1.10.10.10">
    <property type="entry name" value="Winged helix-like DNA-binding domain superfamily/Winged helix DNA-binding domain"/>
    <property type="match status" value="1"/>
</dbReference>
<dbReference type="HAMAP" id="MF_00081">
    <property type="entry name" value="HrcA"/>
    <property type="match status" value="1"/>
</dbReference>
<dbReference type="InterPro" id="IPR029016">
    <property type="entry name" value="GAF-like_dom_sf"/>
</dbReference>
<dbReference type="GO" id="GO:0003677">
    <property type="term" value="F:DNA binding"/>
    <property type="evidence" value="ECO:0007669"/>
    <property type="project" value="InterPro"/>
</dbReference>
<dbReference type="STRING" id="163359.A9R16_05040"/>
<dbReference type="SUPFAM" id="SSF46785">
    <property type="entry name" value="Winged helix' DNA-binding domain"/>
    <property type="match status" value="1"/>
</dbReference>
<dbReference type="OrthoDB" id="9783139at2"/>
<comment type="caution">
    <text evidence="2">The sequence shown here is derived from an EMBL/GenBank/DDBJ whole genome shotgun (WGS) entry which is preliminary data.</text>
</comment>
<reference evidence="2 3" key="1">
    <citation type="submission" date="2018-02" db="EMBL/GenBank/DDBJ databases">
        <title>Insights into the biology of acidophilic members of the Acidiferrobacteraceae family derived from comparative genomic analyses.</title>
        <authorList>
            <person name="Issotta F."/>
            <person name="Thyssen C."/>
            <person name="Mena C."/>
            <person name="Moya A."/>
            <person name="Bellenberg S."/>
            <person name="Sproer C."/>
            <person name="Covarrubias P.C."/>
            <person name="Sand W."/>
            <person name="Quatrini R."/>
            <person name="Vera M."/>
        </authorList>
    </citation>
    <scope>NUCLEOTIDE SEQUENCE [LARGE SCALE GENOMIC DNA]</scope>
    <source>
        <strain evidence="3">m-1</strain>
    </source>
</reference>
<dbReference type="InterPro" id="IPR021153">
    <property type="entry name" value="HrcA_C"/>
</dbReference>
<dbReference type="PANTHER" id="PTHR34824:SF1">
    <property type="entry name" value="HEAT-INDUCIBLE TRANSCRIPTION REPRESSOR HRCA"/>
    <property type="match status" value="1"/>
</dbReference>
<name>A0A1C2FXG4_9GAMM</name>